<evidence type="ECO:0000313" key="9">
    <source>
        <dbReference type="EMBL" id="KTG11285.1"/>
    </source>
</evidence>
<dbReference type="SUPFAM" id="SSF161098">
    <property type="entry name" value="MetI-like"/>
    <property type="match status" value="1"/>
</dbReference>
<dbReference type="Proteomes" id="UP000054387">
    <property type="component" value="Unassembled WGS sequence"/>
</dbReference>
<feature type="transmembrane region" description="Helical" evidence="7">
    <location>
        <begin position="290"/>
        <end position="308"/>
    </location>
</feature>
<keyword evidence="2 7" id="KW-0813">Transport</keyword>
<accession>A0A0W1RCT3</accession>
<comment type="similarity">
    <text evidence="7">Belongs to the binding-protein-dependent transport system permease family.</text>
</comment>
<dbReference type="STRING" id="1514971.AUR64_05005"/>
<evidence type="ECO:0000256" key="1">
    <source>
        <dbReference type="ARBA" id="ARBA00004651"/>
    </source>
</evidence>
<organism evidence="9 10">
    <name type="scientific">Haloprofundus marisrubri</name>
    <dbReference type="NCBI Taxonomy" id="1514971"/>
    <lineage>
        <taxon>Archaea</taxon>
        <taxon>Methanobacteriati</taxon>
        <taxon>Methanobacteriota</taxon>
        <taxon>Stenosarchaea group</taxon>
        <taxon>Halobacteria</taxon>
        <taxon>Halobacteriales</taxon>
        <taxon>Haloferacaceae</taxon>
        <taxon>Haloprofundus</taxon>
    </lineage>
</organism>
<dbReference type="GO" id="GO:0071916">
    <property type="term" value="F:dipeptide transmembrane transporter activity"/>
    <property type="evidence" value="ECO:0007669"/>
    <property type="project" value="TreeGrafter"/>
</dbReference>
<reference evidence="9 10" key="1">
    <citation type="submission" date="2015-12" db="EMBL/GenBank/DDBJ databases">
        <title>Haloprofundus marisrubri gen. nov., sp. nov., an extremely halophilic archaeon isolated from the Discovery deep brine-seawater interface in the Red Sea.</title>
        <authorList>
            <person name="Zhang G."/>
            <person name="Stingl U."/>
            <person name="Rashid M."/>
        </authorList>
    </citation>
    <scope>NUCLEOTIDE SEQUENCE [LARGE SCALE GENOMIC DNA]</scope>
    <source>
        <strain evidence="9 10">SB9</strain>
    </source>
</reference>
<dbReference type="PANTHER" id="PTHR43163">
    <property type="entry name" value="DIPEPTIDE TRANSPORT SYSTEM PERMEASE PROTEIN DPPB-RELATED"/>
    <property type="match status" value="1"/>
</dbReference>
<dbReference type="OrthoDB" id="44105at2157"/>
<protein>
    <recommendedName>
        <fullName evidence="8">ABC transmembrane type-1 domain-containing protein</fullName>
    </recommendedName>
</protein>
<evidence type="ECO:0000259" key="8">
    <source>
        <dbReference type="PROSITE" id="PS50928"/>
    </source>
</evidence>
<feature type="transmembrane region" description="Helical" evidence="7">
    <location>
        <begin position="12"/>
        <end position="32"/>
    </location>
</feature>
<dbReference type="PROSITE" id="PS50928">
    <property type="entry name" value="ABC_TM1"/>
    <property type="match status" value="1"/>
</dbReference>
<keyword evidence="3" id="KW-1003">Cell membrane</keyword>
<dbReference type="InterPro" id="IPR000515">
    <property type="entry name" value="MetI-like"/>
</dbReference>
<keyword evidence="6 7" id="KW-0472">Membrane</keyword>
<dbReference type="InterPro" id="IPR035906">
    <property type="entry name" value="MetI-like_sf"/>
</dbReference>
<comment type="subcellular location">
    <subcellularLocation>
        <location evidence="1 7">Cell membrane</location>
        <topology evidence="1 7">Multi-pass membrane protein</topology>
    </subcellularLocation>
</comment>
<keyword evidence="4 7" id="KW-0812">Transmembrane</keyword>
<sequence>MTNWLRVASRLGFAFFTVYLVVSLTFAVVTLTGDPNTAAVRWGVAAGGGDAAAQQAAVDAYRQARNLDGPVFDRYVRWMTNVLTLDWGQSYNLGAPVTTLIVERAPYTLAYLVPGVLVSVAVGVSGGVFAAFRHNSLVDRIVTSVAYLGFGVPSFWLALVFIVVVGPALGWETGFSTAEGALGGENLRGYLLPTAVFATGLTAGQLQHARSQTVIHLNATFVRLLRAMGVGPRGTVKHVLRNAAVPLLTLFFSDLLGIVVVSVYVVEYVFGIPGLAMLSYDAIFNRDLPVLLGTTFLVVFVGVVSNLVQDMVYPLVDPRIDGGDGSR</sequence>
<keyword evidence="5 7" id="KW-1133">Transmembrane helix</keyword>
<feature type="transmembrane region" description="Helical" evidence="7">
    <location>
        <begin position="144"/>
        <end position="169"/>
    </location>
</feature>
<dbReference type="AlphaFoldDB" id="A0A0W1RCT3"/>
<proteinExistence type="inferred from homology"/>
<feature type="transmembrane region" description="Helical" evidence="7">
    <location>
        <begin position="255"/>
        <end position="278"/>
    </location>
</feature>
<evidence type="ECO:0000256" key="2">
    <source>
        <dbReference type="ARBA" id="ARBA00022448"/>
    </source>
</evidence>
<evidence type="ECO:0000256" key="4">
    <source>
        <dbReference type="ARBA" id="ARBA00022692"/>
    </source>
</evidence>
<dbReference type="PANTHER" id="PTHR43163:SF6">
    <property type="entry name" value="DIPEPTIDE TRANSPORT SYSTEM PERMEASE PROTEIN DPPB-RELATED"/>
    <property type="match status" value="1"/>
</dbReference>
<gene>
    <name evidence="9" type="ORF">AUR64_05005</name>
</gene>
<dbReference type="RefSeq" id="WP_058580347.1">
    <property type="nucleotide sequence ID" value="NZ_LOPU01000011.1"/>
</dbReference>
<evidence type="ECO:0000256" key="5">
    <source>
        <dbReference type="ARBA" id="ARBA00022989"/>
    </source>
</evidence>
<evidence type="ECO:0000313" key="10">
    <source>
        <dbReference type="Proteomes" id="UP000054387"/>
    </source>
</evidence>
<feature type="transmembrane region" description="Helical" evidence="7">
    <location>
        <begin position="109"/>
        <end position="132"/>
    </location>
</feature>
<evidence type="ECO:0000256" key="7">
    <source>
        <dbReference type="RuleBase" id="RU363032"/>
    </source>
</evidence>
<evidence type="ECO:0000256" key="3">
    <source>
        <dbReference type="ARBA" id="ARBA00022475"/>
    </source>
</evidence>
<keyword evidence="10" id="KW-1185">Reference proteome</keyword>
<dbReference type="Gene3D" id="1.10.3720.10">
    <property type="entry name" value="MetI-like"/>
    <property type="match status" value="1"/>
</dbReference>
<name>A0A0W1RCT3_9EURY</name>
<dbReference type="GO" id="GO:0005886">
    <property type="term" value="C:plasma membrane"/>
    <property type="evidence" value="ECO:0007669"/>
    <property type="project" value="UniProtKB-SubCell"/>
</dbReference>
<feature type="domain" description="ABC transmembrane type-1" evidence="8">
    <location>
        <begin position="105"/>
        <end position="309"/>
    </location>
</feature>
<dbReference type="Pfam" id="PF00528">
    <property type="entry name" value="BPD_transp_1"/>
    <property type="match status" value="1"/>
</dbReference>
<evidence type="ECO:0000256" key="6">
    <source>
        <dbReference type="ARBA" id="ARBA00023136"/>
    </source>
</evidence>
<dbReference type="EMBL" id="LOPU01000011">
    <property type="protein sequence ID" value="KTG11285.1"/>
    <property type="molecule type" value="Genomic_DNA"/>
</dbReference>
<dbReference type="CDD" id="cd06261">
    <property type="entry name" value="TM_PBP2"/>
    <property type="match status" value="1"/>
</dbReference>
<comment type="caution">
    <text evidence="9">The sequence shown here is derived from an EMBL/GenBank/DDBJ whole genome shotgun (WGS) entry which is preliminary data.</text>
</comment>